<name>A0A2W2BYH6_9HYPH</name>
<dbReference type="Gene3D" id="3.20.20.150">
    <property type="entry name" value="Divalent-metal-dependent TIM barrel enzymes"/>
    <property type="match status" value="1"/>
</dbReference>
<dbReference type="PANTHER" id="PTHR42194:SF1">
    <property type="entry name" value="UPF0276 PROTEIN HI_1600"/>
    <property type="match status" value="1"/>
</dbReference>
<dbReference type="NCBIfam" id="NF003818">
    <property type="entry name" value="PRK05409.1"/>
    <property type="match status" value="1"/>
</dbReference>
<dbReference type="SUPFAM" id="SSF51658">
    <property type="entry name" value="Xylose isomerase-like"/>
    <property type="match status" value="1"/>
</dbReference>
<dbReference type="Pfam" id="PF05114">
    <property type="entry name" value="MbnB_TglH_ChrH"/>
    <property type="match status" value="1"/>
</dbReference>
<evidence type="ECO:0000313" key="2">
    <source>
        <dbReference type="Proteomes" id="UP000248795"/>
    </source>
</evidence>
<dbReference type="InterPro" id="IPR036237">
    <property type="entry name" value="Xyl_isomerase-like_sf"/>
</dbReference>
<gene>
    <name evidence="1" type="ORF">DK847_01510</name>
</gene>
<dbReference type="PANTHER" id="PTHR42194">
    <property type="entry name" value="UPF0276 PROTEIN HI_1600"/>
    <property type="match status" value="1"/>
</dbReference>
<organism evidence="1 2">
    <name type="scientific">Aestuariivirga litoralis</name>
    <dbReference type="NCBI Taxonomy" id="2650924"/>
    <lineage>
        <taxon>Bacteria</taxon>
        <taxon>Pseudomonadati</taxon>
        <taxon>Pseudomonadota</taxon>
        <taxon>Alphaproteobacteria</taxon>
        <taxon>Hyphomicrobiales</taxon>
        <taxon>Aestuariivirgaceae</taxon>
        <taxon>Aestuariivirga</taxon>
    </lineage>
</organism>
<dbReference type="RefSeq" id="WP_111195843.1">
    <property type="nucleotide sequence ID" value="NZ_QKVK01000001.1"/>
</dbReference>
<dbReference type="EMBL" id="QKVK01000001">
    <property type="protein sequence ID" value="PZF78516.1"/>
    <property type="molecule type" value="Genomic_DNA"/>
</dbReference>
<comment type="caution">
    <text evidence="1">The sequence shown here is derived from an EMBL/GenBank/DDBJ whole genome shotgun (WGS) entry which is preliminary data.</text>
</comment>
<proteinExistence type="predicted"/>
<dbReference type="AlphaFoldDB" id="A0A2W2BYH6"/>
<evidence type="ECO:0000313" key="1">
    <source>
        <dbReference type="EMBL" id="PZF78516.1"/>
    </source>
</evidence>
<dbReference type="InterPro" id="IPR007801">
    <property type="entry name" value="MbnB/TglH/ChrH"/>
</dbReference>
<protein>
    <submittedName>
        <fullName evidence="1">Uncharacterized protein</fullName>
    </submittedName>
</protein>
<sequence>MTKPFSFRQAGVGLRLEHLAKVLRDRPAAAWFEVHPENVLANPHAAEMLAEIAALYPLSIHSVGISAGSASGLDRTHLARVRGLVTRLDPVLLSGHLAWSTHDGEYLNDLLPLPYHAQSLDVICRHIAEIQDALGMVFHLENPSNYLGFAESTMTETAFLTEVVKRTGCRLLCDVSNIHVSAHNMGYDARRYVDELPGEAIGEFHLGGFELETEPGGTSVIIDTHARPIATEAWDLYAYAIHRFGPRPTLIEWDSALPAMDVLLAEAAKADRIAEQVLVDRHALAV</sequence>
<accession>A0A2W2BYH6</accession>
<dbReference type="Proteomes" id="UP000248795">
    <property type="component" value="Unassembled WGS sequence"/>
</dbReference>
<reference evidence="2" key="1">
    <citation type="submission" date="2018-06" db="EMBL/GenBank/DDBJ databases">
        <title>Aestuariibacter litoralis strain KCTC 52945T.</title>
        <authorList>
            <person name="Li X."/>
            <person name="Salam N."/>
            <person name="Li J.-L."/>
            <person name="Chen Y.-M."/>
            <person name="Yang Z.-W."/>
            <person name="Zhang L.-Y."/>
            <person name="Han M.-X."/>
            <person name="Xiao M."/>
            <person name="Li W.-J."/>
        </authorList>
    </citation>
    <scope>NUCLEOTIDE SEQUENCE [LARGE SCALE GENOMIC DNA]</scope>
    <source>
        <strain evidence="2">KCTC 52945</strain>
    </source>
</reference>
<keyword evidence="2" id="KW-1185">Reference proteome</keyword>